<comment type="caution">
    <text evidence="2">The sequence shown here is derived from an EMBL/GenBank/DDBJ whole genome shotgun (WGS) entry which is preliminary data.</text>
</comment>
<dbReference type="Pfam" id="PF02585">
    <property type="entry name" value="PIG-L"/>
    <property type="match status" value="1"/>
</dbReference>
<name>A0A399F8Z5_9DEIN</name>
<gene>
    <name evidence="2" type="primary">mshB</name>
    <name evidence="2" type="ORF">Mgrana_02985</name>
</gene>
<feature type="transmembrane region" description="Helical" evidence="1">
    <location>
        <begin position="12"/>
        <end position="37"/>
    </location>
</feature>
<protein>
    <submittedName>
        <fullName evidence="2">1D-myo-inositol 2-acetamido-2-deoxy-alpha-D-glucopyranoside deacetylase</fullName>
        <ecNumber evidence="2">3.5.1.103</ecNumber>
    </submittedName>
</protein>
<dbReference type="EC" id="3.5.1.103" evidence="2"/>
<accession>A0A399F8Z5</accession>
<reference evidence="2 3" key="1">
    <citation type="submission" date="2018-08" db="EMBL/GenBank/DDBJ databases">
        <title>Meiothermus granaticius genome AF-68 sequencing project.</title>
        <authorList>
            <person name="Da Costa M.S."/>
            <person name="Albuquerque L."/>
            <person name="Raposo P."/>
            <person name="Froufe H.J.C."/>
            <person name="Barroso C.S."/>
            <person name="Egas C."/>
        </authorList>
    </citation>
    <scope>NUCLEOTIDE SEQUENCE [LARGE SCALE GENOMIC DNA]</scope>
    <source>
        <strain evidence="2 3">AF-68</strain>
    </source>
</reference>
<dbReference type="PANTHER" id="PTHR12993">
    <property type="entry name" value="N-ACETYLGLUCOSAMINYL-PHOSPHATIDYLINOSITOL DE-N-ACETYLASE-RELATED"/>
    <property type="match status" value="1"/>
</dbReference>
<keyword evidence="1" id="KW-0472">Membrane</keyword>
<keyword evidence="2" id="KW-0378">Hydrolase</keyword>
<keyword evidence="1" id="KW-0812">Transmembrane</keyword>
<dbReference type="Proteomes" id="UP000266178">
    <property type="component" value="Unassembled WGS sequence"/>
</dbReference>
<dbReference type="EMBL" id="QWLB01000057">
    <property type="protein sequence ID" value="RIH91111.1"/>
    <property type="molecule type" value="Genomic_DNA"/>
</dbReference>
<sequence>MRAKPLARRHMVWVLLGIVALVLILWINAPGLITWLYRLYYNPQIARLPVAPGFSANDRVLMLAPHPDDEVLCCAGGLQQARLAGAQVYIAWLTSGDGFEWDAVLLRRTPDPGHKAMLELGLRRMGEARAGAKLMGVPEDHLRFLGYPDQGLLRLFLDYYYYPFTAPHTGVDRVPYPGTLSPGALYTGENLERDLERVLDEIKPTVVLAPSPLDAHPDHRATGDLVLRILGKRKELHKARFWIVHGGLEWPLPKGLHPGLPLEPPPRGRRLPWQRVPLTEAQIQTKLAAARAHHSQIIIIGRFMEAFVRQNELLSPLPLPEIDDHSPP</sequence>
<organism evidence="2 3">
    <name type="scientific">Meiothermus granaticius NBRC 107808</name>
    <dbReference type="NCBI Taxonomy" id="1227551"/>
    <lineage>
        <taxon>Bacteria</taxon>
        <taxon>Thermotogati</taxon>
        <taxon>Deinococcota</taxon>
        <taxon>Deinococci</taxon>
        <taxon>Thermales</taxon>
        <taxon>Thermaceae</taxon>
        <taxon>Meiothermus</taxon>
    </lineage>
</organism>
<dbReference type="InterPro" id="IPR003737">
    <property type="entry name" value="GlcNAc_PI_deacetylase-related"/>
</dbReference>
<dbReference type="InterPro" id="IPR024078">
    <property type="entry name" value="LmbE-like_dom_sf"/>
</dbReference>
<dbReference type="PANTHER" id="PTHR12993:SF29">
    <property type="entry name" value="BLR3841 PROTEIN"/>
    <property type="match status" value="1"/>
</dbReference>
<evidence type="ECO:0000256" key="1">
    <source>
        <dbReference type="SAM" id="Phobius"/>
    </source>
</evidence>
<evidence type="ECO:0000313" key="3">
    <source>
        <dbReference type="Proteomes" id="UP000266178"/>
    </source>
</evidence>
<dbReference type="SUPFAM" id="SSF102588">
    <property type="entry name" value="LmbE-like"/>
    <property type="match status" value="1"/>
</dbReference>
<dbReference type="Gene3D" id="3.40.50.10320">
    <property type="entry name" value="LmbE-like"/>
    <property type="match status" value="1"/>
</dbReference>
<evidence type="ECO:0000313" key="2">
    <source>
        <dbReference type="EMBL" id="RIH91111.1"/>
    </source>
</evidence>
<proteinExistence type="predicted"/>
<dbReference type="GO" id="GO:0035595">
    <property type="term" value="F:N-acetylglucosaminylinositol deacetylase activity"/>
    <property type="evidence" value="ECO:0007669"/>
    <property type="project" value="UniProtKB-EC"/>
</dbReference>
<keyword evidence="1" id="KW-1133">Transmembrane helix</keyword>
<keyword evidence="3" id="KW-1185">Reference proteome</keyword>
<dbReference type="AlphaFoldDB" id="A0A399F8Z5"/>